<evidence type="ECO:0000256" key="1">
    <source>
        <dbReference type="SAM" id="Phobius"/>
    </source>
</evidence>
<keyword evidence="1" id="KW-0812">Transmembrane</keyword>
<protein>
    <submittedName>
        <fullName evidence="2">Uncharacterized protein</fullName>
    </submittedName>
</protein>
<evidence type="ECO:0000313" key="2">
    <source>
        <dbReference type="EMBL" id="SBV96396.1"/>
    </source>
</evidence>
<feature type="transmembrane region" description="Helical" evidence="1">
    <location>
        <begin position="218"/>
        <end position="242"/>
    </location>
</feature>
<gene>
    <name evidence="2" type="ORF">KL86DPRO_11037</name>
</gene>
<name>A0A212JAF1_9DELT</name>
<keyword evidence="1" id="KW-0472">Membrane</keyword>
<feature type="transmembrane region" description="Helical" evidence="1">
    <location>
        <begin position="123"/>
        <end position="144"/>
    </location>
</feature>
<reference evidence="2" key="1">
    <citation type="submission" date="2016-04" db="EMBL/GenBank/DDBJ databases">
        <authorList>
            <person name="Evans L.H."/>
            <person name="Alamgir A."/>
            <person name="Owens N."/>
            <person name="Weber N.D."/>
            <person name="Virtaneva K."/>
            <person name="Barbian K."/>
            <person name="Babar A."/>
            <person name="Rosenke K."/>
        </authorList>
    </citation>
    <scope>NUCLEOTIDE SEQUENCE</scope>
    <source>
        <strain evidence="2">86</strain>
    </source>
</reference>
<feature type="transmembrane region" description="Helical" evidence="1">
    <location>
        <begin position="54"/>
        <end position="73"/>
    </location>
</feature>
<organism evidence="2">
    <name type="scientific">uncultured delta proteobacterium</name>
    <dbReference type="NCBI Taxonomy" id="34034"/>
    <lineage>
        <taxon>Bacteria</taxon>
        <taxon>Deltaproteobacteria</taxon>
        <taxon>environmental samples</taxon>
    </lineage>
</organism>
<dbReference type="EMBL" id="FLUQ01000001">
    <property type="protein sequence ID" value="SBV96396.1"/>
    <property type="molecule type" value="Genomic_DNA"/>
</dbReference>
<proteinExistence type="predicted"/>
<sequence length="292" mass="31809">MTAPTSGLVCFSTFNRTGPKGETMAAQHAASAGGDAPEQKATISFHRSYRRVTVSPQIIMGGIISLAVTAFLLGGKMYFLPDFTAYAARRMQDLFAGYGFAGSPATVLFGGRELAVFQVLPAIPSPLVCGCAIGAASLCFLLLYRLPLARPTVVIVNLLACIVAFFAALFLLLPGYFNAENLTLAAFFLEISIVTALALPVLFWLVTFPLPTGAVWKLLNLFALEAALFGLFWLKYAIFILLCAWGTYLVAPLIIFFLCSLLDVVYMVALFSLMVSRVSRRVAEDVRVWQWM</sequence>
<feature type="transmembrane region" description="Helical" evidence="1">
    <location>
        <begin position="183"/>
        <end position="206"/>
    </location>
</feature>
<feature type="transmembrane region" description="Helical" evidence="1">
    <location>
        <begin position="248"/>
        <end position="271"/>
    </location>
</feature>
<accession>A0A212JAF1</accession>
<dbReference type="AlphaFoldDB" id="A0A212JAF1"/>
<keyword evidence="1" id="KW-1133">Transmembrane helix</keyword>
<feature type="transmembrane region" description="Helical" evidence="1">
    <location>
        <begin position="156"/>
        <end position="177"/>
    </location>
</feature>
<feature type="transmembrane region" description="Helical" evidence="1">
    <location>
        <begin position="94"/>
        <end position="111"/>
    </location>
</feature>